<comment type="similarity">
    <text evidence="2 12">Belongs to the amiloride-sensitive sodium channel (TC 1.A.6) family.</text>
</comment>
<dbReference type="EnsemblMetazoa" id="ACUA025840-RA">
    <property type="protein sequence ID" value="ACUA025840-PA"/>
    <property type="gene ID" value="ACUA025840"/>
</dbReference>
<dbReference type="GO" id="GO:0005886">
    <property type="term" value="C:plasma membrane"/>
    <property type="evidence" value="ECO:0007669"/>
    <property type="project" value="TreeGrafter"/>
</dbReference>
<dbReference type="PANTHER" id="PTHR11690:SF243">
    <property type="entry name" value="PICKPOCKET 12-RELATED"/>
    <property type="match status" value="1"/>
</dbReference>
<keyword evidence="6 13" id="KW-1133">Transmembrane helix</keyword>
<feature type="transmembrane region" description="Helical" evidence="13">
    <location>
        <begin position="63"/>
        <end position="81"/>
    </location>
</feature>
<keyword evidence="7" id="KW-0915">Sodium</keyword>
<keyword evidence="4 12" id="KW-0894">Sodium channel</keyword>
<keyword evidence="9 13" id="KW-0472">Membrane</keyword>
<evidence type="ECO:0000256" key="7">
    <source>
        <dbReference type="ARBA" id="ARBA00023053"/>
    </source>
</evidence>
<keyword evidence="11 12" id="KW-0407">Ion channel</keyword>
<feature type="transmembrane region" description="Helical" evidence="13">
    <location>
        <begin position="509"/>
        <end position="530"/>
    </location>
</feature>
<dbReference type="VEuPathDB" id="VectorBase:ACUA025840"/>
<dbReference type="Gene3D" id="2.60.470.10">
    <property type="entry name" value="Acid-sensing ion channels like domains"/>
    <property type="match status" value="1"/>
</dbReference>
<dbReference type="GO" id="GO:0015280">
    <property type="term" value="F:ligand-gated sodium channel activity"/>
    <property type="evidence" value="ECO:0007669"/>
    <property type="project" value="TreeGrafter"/>
</dbReference>
<evidence type="ECO:0000256" key="2">
    <source>
        <dbReference type="ARBA" id="ARBA00007193"/>
    </source>
</evidence>
<dbReference type="Pfam" id="PF00858">
    <property type="entry name" value="ASC"/>
    <property type="match status" value="1"/>
</dbReference>
<evidence type="ECO:0000256" key="13">
    <source>
        <dbReference type="SAM" id="Phobius"/>
    </source>
</evidence>
<proteinExistence type="inferred from homology"/>
<dbReference type="PRINTS" id="PR01078">
    <property type="entry name" value="AMINACHANNEL"/>
</dbReference>
<evidence type="ECO:0000256" key="8">
    <source>
        <dbReference type="ARBA" id="ARBA00023065"/>
    </source>
</evidence>
<evidence type="ECO:0000256" key="5">
    <source>
        <dbReference type="ARBA" id="ARBA00022692"/>
    </source>
</evidence>
<evidence type="ECO:0008006" key="16">
    <source>
        <dbReference type="Google" id="ProtNLM"/>
    </source>
</evidence>
<accession>A0A182MTE6</accession>
<keyword evidence="8 12" id="KW-0406">Ion transport</keyword>
<reference evidence="15" key="1">
    <citation type="submission" date="2013-09" db="EMBL/GenBank/DDBJ databases">
        <title>The Genome Sequence of Anopheles culicifacies species A.</title>
        <authorList>
            <consortium name="The Broad Institute Genomics Platform"/>
            <person name="Neafsey D.E."/>
            <person name="Besansky N."/>
            <person name="Howell P."/>
            <person name="Walton C."/>
            <person name="Young S.K."/>
            <person name="Zeng Q."/>
            <person name="Gargeya S."/>
            <person name="Fitzgerald M."/>
            <person name="Haas B."/>
            <person name="Abouelleil A."/>
            <person name="Allen A.W."/>
            <person name="Alvarado L."/>
            <person name="Arachchi H.M."/>
            <person name="Berlin A.M."/>
            <person name="Chapman S.B."/>
            <person name="Gainer-Dewar J."/>
            <person name="Goldberg J."/>
            <person name="Griggs A."/>
            <person name="Gujja S."/>
            <person name="Hansen M."/>
            <person name="Howarth C."/>
            <person name="Imamovic A."/>
            <person name="Ireland A."/>
            <person name="Larimer J."/>
            <person name="McCowan C."/>
            <person name="Murphy C."/>
            <person name="Pearson M."/>
            <person name="Poon T.W."/>
            <person name="Priest M."/>
            <person name="Roberts A."/>
            <person name="Saif S."/>
            <person name="Shea T."/>
            <person name="Sisk P."/>
            <person name="Sykes S."/>
            <person name="Wortman J."/>
            <person name="Nusbaum C."/>
            <person name="Birren B."/>
        </authorList>
    </citation>
    <scope>NUCLEOTIDE SEQUENCE [LARGE SCALE GENOMIC DNA]</scope>
    <source>
        <strain evidence="15">A-37</strain>
    </source>
</reference>
<evidence type="ECO:0000256" key="4">
    <source>
        <dbReference type="ARBA" id="ARBA00022461"/>
    </source>
</evidence>
<evidence type="ECO:0000313" key="15">
    <source>
        <dbReference type="Proteomes" id="UP000075883"/>
    </source>
</evidence>
<dbReference type="EMBL" id="AXCM01013745">
    <property type="status" value="NOT_ANNOTATED_CDS"/>
    <property type="molecule type" value="Genomic_DNA"/>
</dbReference>
<organism evidence="14 15">
    <name type="scientific">Anopheles culicifacies</name>
    <dbReference type="NCBI Taxonomy" id="139723"/>
    <lineage>
        <taxon>Eukaryota</taxon>
        <taxon>Metazoa</taxon>
        <taxon>Ecdysozoa</taxon>
        <taxon>Arthropoda</taxon>
        <taxon>Hexapoda</taxon>
        <taxon>Insecta</taxon>
        <taxon>Pterygota</taxon>
        <taxon>Neoptera</taxon>
        <taxon>Endopterygota</taxon>
        <taxon>Diptera</taxon>
        <taxon>Nematocera</taxon>
        <taxon>Culicoidea</taxon>
        <taxon>Culicidae</taxon>
        <taxon>Anophelinae</taxon>
        <taxon>Anopheles</taxon>
        <taxon>culicifacies species complex</taxon>
    </lineage>
</organism>
<evidence type="ECO:0000256" key="10">
    <source>
        <dbReference type="ARBA" id="ARBA00023201"/>
    </source>
</evidence>
<evidence type="ECO:0000256" key="1">
    <source>
        <dbReference type="ARBA" id="ARBA00004141"/>
    </source>
</evidence>
<sequence>MAPVLPLHNTRHPHVASDKELRMRAMHNERVTFTENLREYCLNTTIHGLKYIGTVSLTLCERAYFFLTFLVVTACSIYFISKVYIKWQSSPIIIGLNPIATHIKNIPFPAVTICNMNQVRREAAERIEEHTLEQTVLQSICSIDGDFNVTQYEGKWSAVKKLLLSVSNLEDVLSMSSDIYHIPPQATQPCSGMLKACRYAKQPEKCSEIFQSVFTDEGLCCTFNTLDTVYMFRNATAPNIFPVEVSSGSGRFRPILWTPEQGYAEHPSNWTYPRVIAGTGVTMGLAIVLDANVSDYFCSSTSSTGFKIIFHSPTETPKITDYAQYIPVGTENRVIITPKINDAADQIRKVAQTQRQCVFASEANLSYYSVYSRNNCELECEAKLLLENCGCVLYYLPKLYEDTKICSRANARCYEQIRGSIAFTANTSLSCTCLPGCFEISYIPDVTTAELQIGKFGIRETLLDDVKDEQYARKNLALIYIFVKDTYYRSFTKGELVGFTDFLSNVGGLLGLFLGFSIISLIEVIYFVTLRPYCAKRKQKRTNMKEHNVDSTGPNAVRNDLLWFGSKPTATMVQFLGRISNGEDYTNAYQLQSGRNTMVKEYATKLKHLVHSRLQQANAWMRNTFRSRRNQLGRGFGQERTGTSYPFYD</sequence>
<dbReference type="PANTHER" id="PTHR11690">
    <property type="entry name" value="AMILORIDE-SENSITIVE SODIUM CHANNEL-RELATED"/>
    <property type="match status" value="1"/>
</dbReference>
<keyword evidence="3 12" id="KW-0813">Transport</keyword>
<evidence type="ECO:0000256" key="6">
    <source>
        <dbReference type="ARBA" id="ARBA00022989"/>
    </source>
</evidence>
<evidence type="ECO:0000256" key="12">
    <source>
        <dbReference type="RuleBase" id="RU000679"/>
    </source>
</evidence>
<dbReference type="AlphaFoldDB" id="A0A182MTE6"/>
<name>A0A182MTE6_9DIPT</name>
<dbReference type="InterPro" id="IPR001873">
    <property type="entry name" value="ENaC"/>
</dbReference>
<keyword evidence="5 12" id="KW-0812">Transmembrane</keyword>
<keyword evidence="10 12" id="KW-0739">Sodium transport</keyword>
<dbReference type="Proteomes" id="UP000075883">
    <property type="component" value="Unassembled WGS sequence"/>
</dbReference>
<evidence type="ECO:0000256" key="11">
    <source>
        <dbReference type="ARBA" id="ARBA00023303"/>
    </source>
</evidence>
<dbReference type="Gene3D" id="1.10.287.770">
    <property type="entry name" value="YojJ-like"/>
    <property type="match status" value="1"/>
</dbReference>
<keyword evidence="15" id="KW-1185">Reference proteome</keyword>
<reference evidence="14" key="2">
    <citation type="submission" date="2020-05" db="UniProtKB">
        <authorList>
            <consortium name="EnsemblMetazoa"/>
        </authorList>
    </citation>
    <scope>IDENTIFICATION</scope>
    <source>
        <strain evidence="14">A-37</strain>
    </source>
</reference>
<evidence type="ECO:0000256" key="9">
    <source>
        <dbReference type="ARBA" id="ARBA00023136"/>
    </source>
</evidence>
<dbReference type="STRING" id="139723.A0A182MTE6"/>
<protein>
    <recommendedName>
        <fullName evidence="16">Pickpocket</fullName>
    </recommendedName>
</protein>
<dbReference type="EMBL" id="AXCM01013744">
    <property type="status" value="NOT_ANNOTATED_CDS"/>
    <property type="molecule type" value="Genomic_DNA"/>
</dbReference>
<evidence type="ECO:0000256" key="3">
    <source>
        <dbReference type="ARBA" id="ARBA00022448"/>
    </source>
</evidence>
<evidence type="ECO:0000313" key="14">
    <source>
        <dbReference type="EnsemblMetazoa" id="ACUA025840-PA"/>
    </source>
</evidence>
<comment type="subcellular location">
    <subcellularLocation>
        <location evidence="1">Membrane</location>
        <topology evidence="1">Multi-pass membrane protein</topology>
    </subcellularLocation>
</comment>